<evidence type="ECO:0000256" key="2">
    <source>
        <dbReference type="ARBA" id="ARBA00022670"/>
    </source>
</evidence>
<feature type="region of interest" description="Disordered" evidence="5">
    <location>
        <begin position="141"/>
        <end position="162"/>
    </location>
</feature>
<keyword evidence="4" id="KW-0788">Thiol protease</keyword>
<dbReference type="EMBL" id="KP290844">
    <property type="protein sequence ID" value="AJD23171.1"/>
    <property type="molecule type" value="mRNA"/>
</dbReference>
<dbReference type="GO" id="GO:0006508">
    <property type="term" value="P:proteolysis"/>
    <property type="evidence" value="ECO:0007669"/>
    <property type="project" value="UniProtKB-KW"/>
</dbReference>
<dbReference type="Pfam" id="PF01470">
    <property type="entry name" value="Peptidase_C15"/>
    <property type="match status" value="1"/>
</dbReference>
<keyword evidence="3" id="KW-0378">Hydrolase</keyword>
<comment type="similarity">
    <text evidence="1">Belongs to the peptidase C15 family.</text>
</comment>
<dbReference type="PANTHER" id="PTHR23402">
    <property type="entry name" value="PROTEASE FAMILY C15 PYROGLUTAMYL-PEPTIDASE I-RELATED"/>
    <property type="match status" value="1"/>
</dbReference>
<evidence type="ECO:0000313" key="6">
    <source>
        <dbReference type="EMBL" id="AJD23171.1"/>
    </source>
</evidence>
<dbReference type="GO" id="GO:0008234">
    <property type="term" value="F:cysteine-type peptidase activity"/>
    <property type="evidence" value="ECO:0007669"/>
    <property type="project" value="UniProtKB-KW"/>
</dbReference>
<sequence>MGDVGAPVPSLAPEEDILVLVTGFGPFKTHPVNPSFLITAHLPQYLPSSSTTCGRRVRIIAHPVPLRVAYETVHNDMPPLIEAFRAVHGRAPHLIIHVGMAATRQYYAVETLAHRDGYVVSDVDGRPGIMFDKGLPEVLQPGMPEPTTASGEAVEGKKAEDKELRPTAPDGLFLQAWRRSLPADRLYDVRLSHDAGRYLCEYIYYTSLAACWEEQRPRGVIFLHVPGWTDKASVEMGADVLVGLVRAAVDCWGTGS</sequence>
<proteinExistence type="evidence at transcript level"/>
<protein>
    <submittedName>
        <fullName evidence="6">Putative pyroglutamyl peptidase type I</fullName>
    </submittedName>
</protein>
<keyword evidence="2" id="KW-0645">Protease</keyword>
<reference evidence="6" key="1">
    <citation type="journal article" date="2015" name="Appl. Microbiol. Biotechnol.">
        <title>Genome and secretome analyses provide insights into keratin decomposition by novel proteases from the non-pathogenic fungus Onygena corvina.</title>
        <authorList>
            <person name="Huang Y."/>
            <person name="Busk P.K."/>
            <person name="Herbst F.A."/>
            <person name="Lange L."/>
        </authorList>
    </citation>
    <scope>NUCLEOTIDE SEQUENCE</scope>
    <source>
        <strain evidence="6">CBS 281.48</strain>
    </source>
</reference>
<dbReference type="Gene3D" id="3.40.630.20">
    <property type="entry name" value="Peptidase C15, pyroglutamyl peptidase I-like"/>
    <property type="match status" value="1"/>
</dbReference>
<organism evidence="6">
    <name type="scientific">Onygena corvina</name>
    <dbReference type="NCBI Taxonomy" id="180788"/>
    <lineage>
        <taxon>Eukaryota</taxon>
        <taxon>Fungi</taxon>
        <taxon>Dikarya</taxon>
        <taxon>Ascomycota</taxon>
        <taxon>Pezizomycotina</taxon>
        <taxon>Eurotiomycetes</taxon>
        <taxon>Eurotiomycetidae</taxon>
        <taxon>Onygenales</taxon>
        <taxon>Onygenaceae</taxon>
        <taxon>Onygena</taxon>
    </lineage>
</organism>
<dbReference type="AlphaFoldDB" id="A0A0B4VKY7"/>
<accession>A0A0B4VKY7</accession>
<evidence type="ECO:0000256" key="1">
    <source>
        <dbReference type="ARBA" id="ARBA00006641"/>
    </source>
</evidence>
<dbReference type="SUPFAM" id="SSF53182">
    <property type="entry name" value="Pyrrolidone carboxyl peptidase (pyroglutamate aminopeptidase)"/>
    <property type="match status" value="1"/>
</dbReference>
<dbReference type="InterPro" id="IPR016125">
    <property type="entry name" value="Peptidase_C15-like"/>
</dbReference>
<evidence type="ECO:0000256" key="4">
    <source>
        <dbReference type="ARBA" id="ARBA00022807"/>
    </source>
</evidence>
<dbReference type="PANTHER" id="PTHR23402:SF1">
    <property type="entry name" value="PYROGLUTAMYL-PEPTIDASE I"/>
    <property type="match status" value="1"/>
</dbReference>
<dbReference type="InterPro" id="IPR036440">
    <property type="entry name" value="Peptidase_C15-like_sf"/>
</dbReference>
<evidence type="ECO:0000256" key="5">
    <source>
        <dbReference type="SAM" id="MobiDB-lite"/>
    </source>
</evidence>
<evidence type="ECO:0000256" key="3">
    <source>
        <dbReference type="ARBA" id="ARBA00022801"/>
    </source>
</evidence>
<name>A0A0B4VKY7_9EURO</name>